<proteinExistence type="predicted"/>
<dbReference type="PATRIC" id="fig|1408103.3.peg.3043"/>
<dbReference type="AlphaFoldDB" id="A0A0M2SUT6"/>
<dbReference type="Gene3D" id="1.10.510.10">
    <property type="entry name" value="Transferase(Phosphotransferase) domain 1"/>
    <property type="match status" value="1"/>
</dbReference>
<evidence type="ECO:0000313" key="1">
    <source>
        <dbReference type="EMBL" id="KKK37466.1"/>
    </source>
</evidence>
<dbReference type="InterPro" id="IPR011009">
    <property type="entry name" value="Kinase-like_dom_sf"/>
</dbReference>
<dbReference type="InterPro" id="IPR052396">
    <property type="entry name" value="Meiotic_Drive_Suppr_Kinase"/>
</dbReference>
<evidence type="ECO:0000313" key="2">
    <source>
        <dbReference type="Proteomes" id="UP000034166"/>
    </source>
</evidence>
<keyword evidence="1" id="KW-0723">Serine/threonine-protein kinase</keyword>
<dbReference type="GO" id="GO:0004674">
    <property type="term" value="F:protein serine/threonine kinase activity"/>
    <property type="evidence" value="ECO:0007669"/>
    <property type="project" value="UniProtKB-KW"/>
</dbReference>
<keyword evidence="2" id="KW-1185">Reference proteome</keyword>
<dbReference type="Proteomes" id="UP000034166">
    <property type="component" value="Unassembled WGS sequence"/>
</dbReference>
<comment type="caution">
    <text evidence="1">The sequence shown here is derived from an EMBL/GenBank/DDBJ whole genome shotgun (WGS) entry which is preliminary data.</text>
</comment>
<keyword evidence="1" id="KW-0418">Kinase</keyword>
<sequence length="204" mass="23705">MKSFSSLAKSVKFTQIGSETRLDEKDADLEFIGRGRSAYVFKIRGTNKVLKVFFAPFEKIAKEEANIYTILQGIHYYPNIYEHGPNYLVIDYIAGDTLFNCLVKGIAVTEAQISEIDYALDMARARNLNPSDIHLRNILITKEGRIKIIDVARFRQTKKCKQWDDLKSAFYRLYRRRLFPKKAPEWVLNLIAFLYKKRLISALP</sequence>
<dbReference type="PANTHER" id="PTHR37171:SF1">
    <property type="entry name" value="SERINE_THREONINE-PROTEIN KINASE YRZF-RELATED"/>
    <property type="match status" value="1"/>
</dbReference>
<dbReference type="SUPFAM" id="SSF56112">
    <property type="entry name" value="Protein kinase-like (PK-like)"/>
    <property type="match status" value="1"/>
</dbReference>
<dbReference type="RefSeq" id="WP_046524309.1">
    <property type="nucleotide sequence ID" value="NZ_LAYY01000014.1"/>
</dbReference>
<dbReference type="PANTHER" id="PTHR37171">
    <property type="entry name" value="SERINE/THREONINE-PROTEIN KINASE YRZF-RELATED"/>
    <property type="match status" value="1"/>
</dbReference>
<dbReference type="OrthoDB" id="529320at2"/>
<organism evidence="1 2">
    <name type="scientific">Mesobacillus campisalis</name>
    <dbReference type="NCBI Taxonomy" id="1408103"/>
    <lineage>
        <taxon>Bacteria</taxon>
        <taxon>Bacillati</taxon>
        <taxon>Bacillota</taxon>
        <taxon>Bacilli</taxon>
        <taxon>Bacillales</taxon>
        <taxon>Bacillaceae</taxon>
        <taxon>Mesobacillus</taxon>
    </lineage>
</organism>
<accession>A0A0M2SUT6</accession>
<reference evidence="1 2" key="1">
    <citation type="submission" date="2015-04" db="EMBL/GenBank/DDBJ databases">
        <title>Taxonomic description and genome sequence of Bacillus campisalis sp. nov., a novel member of the genus Bacillus isolated from solar saltern.</title>
        <authorList>
            <person name="Mathan Kumar R."/>
            <person name="Kaur G."/>
            <person name="Kumar A."/>
            <person name="Singh N.K."/>
            <person name="Kaur N."/>
            <person name="Kumar N."/>
            <person name="Mayilraj S."/>
        </authorList>
    </citation>
    <scope>NUCLEOTIDE SEQUENCE [LARGE SCALE GENOMIC DNA]</scope>
    <source>
        <strain evidence="1 2">SA2-6</strain>
    </source>
</reference>
<dbReference type="EMBL" id="LAYY01000014">
    <property type="protein sequence ID" value="KKK37466.1"/>
    <property type="molecule type" value="Genomic_DNA"/>
</dbReference>
<protein>
    <submittedName>
        <fullName evidence="1">Serine/threonine protein kinase</fullName>
    </submittedName>
</protein>
<keyword evidence="1" id="KW-0808">Transferase</keyword>
<name>A0A0M2SUT6_9BACI</name>
<gene>
    <name evidence="1" type="ORF">WQ57_13545</name>
</gene>